<dbReference type="SMART" id="SM00333">
    <property type="entry name" value="TUDOR"/>
    <property type="match status" value="1"/>
</dbReference>
<feature type="compositionally biased region" description="Basic and acidic residues" evidence="1">
    <location>
        <begin position="82"/>
        <end position="91"/>
    </location>
</feature>
<sequence length="319" mass="35197">MPSLAELRAQLATEDANLVEANEILDMMPENEEAIEIKEQVLARKKNIEDKIAQLSNTQTASTPSNLTTSSVTKGTDSPVPKPREEERRVYKVGENVTAKYTGDGQFYPATIVSVMGSSSAPVYTVRFKGYEGTETVRAHQIRVQAQSNPLKRKADDAPAVPSPAPTPAPASNGSVLSAPANINPELASQLRQDQNKSADDATAEKKPKKKNKVTQALEKQKSSWQDFQKKSVGSKVGKAVNKESMFRTGDNPLAKVGFSGSGKTMTKDVVKEKHKFQGMEEERAQERAQESSRRYDSYDRRNDGYGRRDDGYGARRNW</sequence>
<dbReference type="PROSITE" id="PS50304">
    <property type="entry name" value="TUDOR"/>
    <property type="match status" value="1"/>
</dbReference>
<comment type="caution">
    <text evidence="3">The sequence shown here is derived from an EMBL/GenBank/DDBJ whole genome shotgun (WGS) entry which is preliminary data.</text>
</comment>
<feature type="compositionally biased region" description="Polar residues" evidence="1">
    <location>
        <begin position="55"/>
        <end position="76"/>
    </location>
</feature>
<dbReference type="Pfam" id="PF18115">
    <property type="entry name" value="Tudor_3"/>
    <property type="match status" value="1"/>
</dbReference>
<dbReference type="Gene3D" id="2.30.30.140">
    <property type="match status" value="1"/>
</dbReference>
<reference evidence="3 4" key="1">
    <citation type="submission" date="2018-02" db="EMBL/GenBank/DDBJ databases">
        <title>Draft genome sequences of Elsinoe sp., causing black scab on jojoba.</title>
        <authorList>
            <person name="Stodart B."/>
            <person name="Jeffress S."/>
            <person name="Ash G."/>
            <person name="Arun Chinnappa K."/>
        </authorList>
    </citation>
    <scope>NUCLEOTIDE SEQUENCE [LARGE SCALE GENOMIC DNA]</scope>
    <source>
        <strain evidence="3 4">Hillstone_2</strain>
    </source>
</reference>
<dbReference type="AlphaFoldDB" id="A0A4U7B7Q9"/>
<feature type="region of interest" description="Disordered" evidence="1">
    <location>
        <begin position="55"/>
        <end position="91"/>
    </location>
</feature>
<name>A0A4U7B7Q9_9PEZI</name>
<evidence type="ECO:0000256" key="1">
    <source>
        <dbReference type="SAM" id="MobiDB-lite"/>
    </source>
</evidence>
<dbReference type="EMBL" id="PTQR01000038">
    <property type="protein sequence ID" value="TKX24836.1"/>
    <property type="molecule type" value="Genomic_DNA"/>
</dbReference>
<protein>
    <recommendedName>
        <fullName evidence="2">Tudor domain-containing protein</fullName>
    </recommendedName>
</protein>
<dbReference type="Proteomes" id="UP000308133">
    <property type="component" value="Unassembled WGS sequence"/>
</dbReference>
<evidence type="ECO:0000313" key="3">
    <source>
        <dbReference type="EMBL" id="TKX24836.1"/>
    </source>
</evidence>
<evidence type="ECO:0000313" key="4">
    <source>
        <dbReference type="Proteomes" id="UP000308133"/>
    </source>
</evidence>
<dbReference type="InterPro" id="IPR002999">
    <property type="entry name" value="Tudor"/>
</dbReference>
<proteinExistence type="predicted"/>
<feature type="region of interest" description="Disordered" evidence="1">
    <location>
        <begin position="272"/>
        <end position="319"/>
    </location>
</feature>
<gene>
    <name evidence="3" type="ORF">C1H76_3011</name>
</gene>
<feature type="compositionally biased region" description="Basic and acidic residues" evidence="1">
    <location>
        <begin position="194"/>
        <end position="206"/>
    </location>
</feature>
<organism evidence="3 4">
    <name type="scientific">Elsinoe australis</name>
    <dbReference type="NCBI Taxonomy" id="40998"/>
    <lineage>
        <taxon>Eukaryota</taxon>
        <taxon>Fungi</taxon>
        <taxon>Dikarya</taxon>
        <taxon>Ascomycota</taxon>
        <taxon>Pezizomycotina</taxon>
        <taxon>Dothideomycetes</taxon>
        <taxon>Dothideomycetidae</taxon>
        <taxon>Myriangiales</taxon>
        <taxon>Elsinoaceae</taxon>
        <taxon>Elsinoe</taxon>
    </lineage>
</organism>
<dbReference type="InterPro" id="IPR041297">
    <property type="entry name" value="Crb2_Tudor"/>
</dbReference>
<accession>A0A4U7B7Q9</accession>
<feature type="region of interest" description="Disordered" evidence="1">
    <location>
        <begin position="145"/>
        <end position="237"/>
    </location>
</feature>
<dbReference type="SUPFAM" id="SSF63748">
    <property type="entry name" value="Tudor/PWWP/MBT"/>
    <property type="match status" value="1"/>
</dbReference>
<feature type="domain" description="Tudor" evidence="2">
    <location>
        <begin position="90"/>
        <end position="152"/>
    </location>
</feature>
<evidence type="ECO:0000259" key="2">
    <source>
        <dbReference type="PROSITE" id="PS50304"/>
    </source>
</evidence>